<dbReference type="PROSITE" id="PS51435">
    <property type="entry name" value="AP_NUCLEASE_F1_4"/>
    <property type="match status" value="1"/>
</dbReference>
<evidence type="ECO:0000256" key="4">
    <source>
        <dbReference type="ARBA" id="ARBA00022723"/>
    </source>
</evidence>
<accession>A0ABS3FBE4</accession>
<dbReference type="PANTHER" id="PTHR22748:SF6">
    <property type="entry name" value="DNA-(APURINIC OR APYRIMIDINIC SITE) ENDONUCLEASE"/>
    <property type="match status" value="1"/>
</dbReference>
<dbReference type="EMBL" id="JAFLNM010000001">
    <property type="protein sequence ID" value="MBO0340291.1"/>
    <property type="molecule type" value="Genomic_DNA"/>
</dbReference>
<comment type="caution">
    <text evidence="8">The sequence shown here is derived from an EMBL/GenBank/DDBJ whole genome shotgun (WGS) entry which is preliminary data.</text>
</comment>
<gene>
    <name evidence="8" type="primary">xth</name>
    <name evidence="8" type="ORF">J0654_01490</name>
</gene>
<dbReference type="PROSITE" id="PS00726">
    <property type="entry name" value="AP_NUCLEASE_F1_1"/>
    <property type="match status" value="1"/>
</dbReference>
<dbReference type="Gene3D" id="3.60.10.10">
    <property type="entry name" value="Endonuclease/exonuclease/phosphatase"/>
    <property type="match status" value="1"/>
</dbReference>
<dbReference type="NCBIfam" id="TIGR00195">
    <property type="entry name" value="exoDNase_III"/>
    <property type="match status" value="1"/>
</dbReference>
<evidence type="ECO:0000256" key="5">
    <source>
        <dbReference type="ARBA" id="ARBA00022801"/>
    </source>
</evidence>
<comment type="cofactor">
    <cofactor evidence="1">
        <name>Mn(2+)</name>
        <dbReference type="ChEBI" id="CHEBI:29035"/>
    </cofactor>
</comment>
<dbReference type="PROSITE" id="PS00728">
    <property type="entry name" value="AP_NUCLEASE_F1_3"/>
    <property type="match status" value="1"/>
</dbReference>
<keyword evidence="6" id="KW-0460">Magnesium</keyword>
<dbReference type="EC" id="3.1.11.2" evidence="8"/>
<keyword evidence="9" id="KW-1185">Reference proteome</keyword>
<protein>
    <submittedName>
        <fullName evidence="8">Exodeoxyribonuclease III</fullName>
        <ecNumber evidence="8">3.1.11.2</ecNumber>
    </submittedName>
</protein>
<dbReference type="RefSeq" id="WP_207025970.1">
    <property type="nucleotide sequence ID" value="NZ_JAFLNM010000001.1"/>
</dbReference>
<dbReference type="InterPro" id="IPR036691">
    <property type="entry name" value="Endo/exonu/phosph_ase_sf"/>
</dbReference>
<evidence type="ECO:0000256" key="1">
    <source>
        <dbReference type="ARBA" id="ARBA00001936"/>
    </source>
</evidence>
<dbReference type="GO" id="GO:0008311">
    <property type="term" value="F:double-stranded DNA 3'-5' DNA exonuclease activity"/>
    <property type="evidence" value="ECO:0007669"/>
    <property type="project" value="UniProtKB-EC"/>
</dbReference>
<keyword evidence="5 8" id="KW-0378">Hydrolase</keyword>
<dbReference type="SUPFAM" id="SSF56219">
    <property type="entry name" value="DNase I-like"/>
    <property type="match status" value="1"/>
</dbReference>
<dbReference type="InterPro" id="IPR004808">
    <property type="entry name" value="AP_endonuc_1"/>
</dbReference>
<dbReference type="InterPro" id="IPR020848">
    <property type="entry name" value="AP_endonuclease_F1_CS"/>
</dbReference>
<proteinExistence type="inferred from homology"/>
<reference evidence="8 9" key="1">
    <citation type="submission" date="2021-03" db="EMBL/GenBank/DDBJ databases">
        <title>Muricauda lutimaris sp. nov. and Muricauda ruestringensis sp. nov, two marine members of the Flavobacteriaceae isolated from deep sea sediments of Western Pacific.</title>
        <authorList>
            <person name="Zhao S."/>
            <person name="Liu R."/>
        </authorList>
    </citation>
    <scope>NUCLEOTIDE SEQUENCE [LARGE SCALE GENOMIC DNA]</scope>
    <source>
        <strain evidence="8 9">BC31-3-A3</strain>
    </source>
</reference>
<evidence type="ECO:0000313" key="9">
    <source>
        <dbReference type="Proteomes" id="UP000664807"/>
    </source>
</evidence>
<dbReference type="InterPro" id="IPR005135">
    <property type="entry name" value="Endo/exonuclease/phosphatase"/>
</dbReference>
<evidence type="ECO:0000256" key="3">
    <source>
        <dbReference type="ARBA" id="ARBA00007092"/>
    </source>
</evidence>
<dbReference type="Pfam" id="PF03372">
    <property type="entry name" value="Exo_endo_phos"/>
    <property type="match status" value="1"/>
</dbReference>
<dbReference type="Proteomes" id="UP000664807">
    <property type="component" value="Unassembled WGS sequence"/>
</dbReference>
<dbReference type="NCBIfam" id="TIGR00633">
    <property type="entry name" value="xth"/>
    <property type="match status" value="1"/>
</dbReference>
<comment type="similarity">
    <text evidence="3">Belongs to the DNA repair enzymes AP/ExoA family.</text>
</comment>
<dbReference type="PANTHER" id="PTHR22748">
    <property type="entry name" value="AP ENDONUCLEASE"/>
    <property type="match status" value="1"/>
</dbReference>
<feature type="domain" description="Endonuclease/exonuclease/phosphatase" evidence="7">
    <location>
        <begin position="4"/>
        <end position="245"/>
    </location>
</feature>
<evidence type="ECO:0000313" key="8">
    <source>
        <dbReference type="EMBL" id="MBO0340291.1"/>
    </source>
</evidence>
<sequence>MKILSWNVNGIRAIMKKDFIKNIEQLDPDIICIQETKAQDQETEKELSVLTGYTLYSNSALKKGYSGTAILSKKNPLTFHNDMGNPEHDYEGRVQCAEYDQCYLVNVYVPNSGQKLDRLDYRKTWDMDFLNYLKELEATKPVIVCGDFNVAHQAMDLKNDKANYNKTAGYTQIEIDGMDNFLNAGFVDVFRKRHPDKVAYTYWSYRFKARERNIGWRIDYFLVSSTLLPKITAINILSEILGSDHCPILLEIDV</sequence>
<keyword evidence="4" id="KW-0479">Metal-binding</keyword>
<name>A0ABS3FBE4_9FLAO</name>
<evidence type="ECO:0000259" key="7">
    <source>
        <dbReference type="Pfam" id="PF03372"/>
    </source>
</evidence>
<comment type="cofactor">
    <cofactor evidence="2">
        <name>Mg(2+)</name>
        <dbReference type="ChEBI" id="CHEBI:18420"/>
    </cofactor>
</comment>
<evidence type="ECO:0000256" key="6">
    <source>
        <dbReference type="ARBA" id="ARBA00022842"/>
    </source>
</evidence>
<dbReference type="CDD" id="cd09087">
    <property type="entry name" value="Ape1-like_AP-endo"/>
    <property type="match status" value="1"/>
</dbReference>
<evidence type="ECO:0000256" key="2">
    <source>
        <dbReference type="ARBA" id="ARBA00001946"/>
    </source>
</evidence>
<dbReference type="InterPro" id="IPR020847">
    <property type="entry name" value="AP_endonuclease_F1_BS"/>
</dbReference>
<organism evidence="8 9">
    <name type="scientific">Flagellimonas profundi</name>
    <dbReference type="NCBI Taxonomy" id="2915620"/>
    <lineage>
        <taxon>Bacteria</taxon>
        <taxon>Pseudomonadati</taxon>
        <taxon>Bacteroidota</taxon>
        <taxon>Flavobacteriia</taxon>
        <taxon>Flavobacteriales</taxon>
        <taxon>Flavobacteriaceae</taxon>
        <taxon>Flagellimonas</taxon>
    </lineage>
</organism>